<keyword evidence="1" id="KW-0221">Differentiation</keyword>
<protein>
    <recommendedName>
        <fullName evidence="3">HTH OST-type domain-containing protein</fullName>
    </recommendedName>
</protein>
<reference evidence="4" key="1">
    <citation type="submission" date="2023-07" db="EMBL/GenBank/DDBJ databases">
        <title>Chromosome-level Genome Assembly of Striped Snakehead (Channa striata).</title>
        <authorList>
            <person name="Liu H."/>
        </authorList>
    </citation>
    <scope>NUCLEOTIDE SEQUENCE</scope>
    <source>
        <strain evidence="4">Gz</strain>
        <tissue evidence="4">Muscle</tissue>
    </source>
</reference>
<feature type="compositionally biased region" description="Acidic residues" evidence="2">
    <location>
        <begin position="1318"/>
        <end position="1330"/>
    </location>
</feature>
<feature type="domain" description="HTH OST-type" evidence="3">
    <location>
        <begin position="1"/>
        <end position="76"/>
    </location>
</feature>
<name>A0AA88IVM7_CHASR</name>
<dbReference type="InterPro" id="IPR025605">
    <property type="entry name" value="OST-HTH/LOTUS_dom"/>
</dbReference>
<dbReference type="GO" id="GO:0030154">
    <property type="term" value="P:cell differentiation"/>
    <property type="evidence" value="ECO:0007669"/>
    <property type="project" value="UniProtKB-KW"/>
</dbReference>
<evidence type="ECO:0000313" key="5">
    <source>
        <dbReference type="Proteomes" id="UP001187415"/>
    </source>
</evidence>
<evidence type="ECO:0000259" key="3">
    <source>
        <dbReference type="PROSITE" id="PS51644"/>
    </source>
</evidence>
<feature type="compositionally biased region" description="Basic and acidic residues" evidence="2">
    <location>
        <begin position="818"/>
        <end position="833"/>
    </location>
</feature>
<dbReference type="Pfam" id="PF13020">
    <property type="entry name" value="NOV_C"/>
    <property type="match status" value="1"/>
</dbReference>
<keyword evidence="5" id="KW-1185">Reference proteome</keyword>
<dbReference type="Gene3D" id="3.30.565.10">
    <property type="entry name" value="Histidine kinase-like ATPase, C-terminal domain"/>
    <property type="match status" value="1"/>
</dbReference>
<organism evidence="4 5">
    <name type="scientific">Channa striata</name>
    <name type="common">Snakehead murrel</name>
    <name type="synonym">Ophicephalus striatus</name>
    <dbReference type="NCBI Taxonomy" id="64152"/>
    <lineage>
        <taxon>Eukaryota</taxon>
        <taxon>Metazoa</taxon>
        <taxon>Chordata</taxon>
        <taxon>Craniata</taxon>
        <taxon>Vertebrata</taxon>
        <taxon>Euteleostomi</taxon>
        <taxon>Actinopterygii</taxon>
        <taxon>Neopterygii</taxon>
        <taxon>Teleostei</taxon>
        <taxon>Neoteleostei</taxon>
        <taxon>Acanthomorphata</taxon>
        <taxon>Anabantaria</taxon>
        <taxon>Anabantiformes</taxon>
        <taxon>Channoidei</taxon>
        <taxon>Channidae</taxon>
        <taxon>Channa</taxon>
    </lineage>
</organism>
<feature type="compositionally biased region" description="Polar residues" evidence="2">
    <location>
        <begin position="281"/>
        <end position="295"/>
    </location>
</feature>
<dbReference type="NCBIfam" id="NF047352">
    <property type="entry name" value="P_loop_sacsin"/>
    <property type="match status" value="1"/>
</dbReference>
<dbReference type="Pfam" id="PF12872">
    <property type="entry name" value="OST-HTH"/>
    <property type="match status" value="3"/>
</dbReference>
<feature type="region of interest" description="Disordered" evidence="2">
    <location>
        <begin position="818"/>
        <end position="840"/>
    </location>
</feature>
<dbReference type="SUPFAM" id="SSF55874">
    <property type="entry name" value="ATPase domain of HSP90 chaperone/DNA topoisomerase II/histidine kinase"/>
    <property type="match status" value="1"/>
</dbReference>
<dbReference type="InterPro" id="IPR041966">
    <property type="entry name" value="LOTUS-like"/>
</dbReference>
<dbReference type="Pfam" id="PF25794">
    <property type="entry name" value="SACS"/>
    <property type="match status" value="1"/>
</dbReference>
<feature type="region of interest" description="Disordered" evidence="2">
    <location>
        <begin position="2751"/>
        <end position="2871"/>
    </location>
</feature>
<dbReference type="InterPro" id="IPR058210">
    <property type="entry name" value="SACS/Nov_dom"/>
</dbReference>
<feature type="compositionally biased region" description="Polar residues" evidence="2">
    <location>
        <begin position="2769"/>
        <end position="2783"/>
    </location>
</feature>
<feature type="compositionally biased region" description="Acidic residues" evidence="2">
    <location>
        <begin position="1291"/>
        <end position="1302"/>
    </location>
</feature>
<feature type="compositionally biased region" description="Polar residues" evidence="2">
    <location>
        <begin position="2856"/>
        <end position="2871"/>
    </location>
</feature>
<feature type="region of interest" description="Disordered" evidence="2">
    <location>
        <begin position="404"/>
        <end position="432"/>
    </location>
</feature>
<feature type="compositionally biased region" description="Polar residues" evidence="2">
    <location>
        <begin position="1306"/>
        <end position="1316"/>
    </location>
</feature>
<accession>A0AA88IVM7</accession>
<feature type="domain" description="HTH OST-type" evidence="3">
    <location>
        <begin position="91"/>
        <end position="165"/>
    </location>
</feature>
<dbReference type="Proteomes" id="UP001187415">
    <property type="component" value="Unassembled WGS sequence"/>
</dbReference>
<feature type="region of interest" description="Disordered" evidence="2">
    <location>
        <begin position="254"/>
        <end position="308"/>
    </location>
</feature>
<dbReference type="PANTHER" id="PTHR32387:SF0">
    <property type="entry name" value="PROTEIN NO VEIN"/>
    <property type="match status" value="1"/>
</dbReference>
<feature type="compositionally biased region" description="Basic and acidic residues" evidence="2">
    <location>
        <begin position="2757"/>
        <end position="2767"/>
    </location>
</feature>
<proteinExistence type="predicted"/>
<dbReference type="PANTHER" id="PTHR32387">
    <property type="entry name" value="WU:FJ29H11"/>
    <property type="match status" value="1"/>
</dbReference>
<sequence length="3195" mass="357214">METVLENIVSMLKQHPAGIPLKKLAVFYSQTYHRNLTLSSLGFDSMANLIASLAKDLIVEGQLVFHKTHRSARLAGAAAGAIREAPVSRVNTEKVLENIVSMVKQNPAGIPLKKLAVLYSQTYHKNLTLSLLGFDSIASLVASLDGDLIVEGDLVFHRVQRSEHQPGACAKGSTSAKATKDTEKVLNNLLIMMKQHPEGIQLKMVVEIYSQSFHENLDLASLGFKTISSLIESLKGVLVVRGDVVFHTIFQPQKQPEAGTSRDAKADSRPATPLRTESPLGVTNSHCHTATTVTNPPMEMSSPRVPPTQSPIGLIGSPLFCTSSLFSAQSLPVIPQVAAPKPAEQLIQQQLYKKVIEVMNKYQLSAPSMDQLQTCYAYHFGEQFPLTEYMSLYDSWEAKKLPCRSEPAARPNTSVLQTTEAEKTTKEQQQPAITSNLVCDSDFPALGSEVNLTKKQKNKVRDATQKDKSVPSFKEAYYSQLREVHGANMRAVEAIEEDGDELTGKRRHRAVDQNTVNSLMEDVIREIAAEGELVTKEKVISRVCGLMQIPSLEAGRMNPWRLPALKDLQYIMKEINIFIESVEAVSCVCTLYELGQSLAGLKDKKHYEELNLGPLCKLPLIHRMFKIDSNTKDDDIPQIETVDILRQLRIFRKKQNKPKVDLAEFMKYLADHYSCESPYELGIRIQSVALPISTVLKVSRCEHTILERAREVIQKELEEETQERLRKIKRNVLEPLQGAGSFSSTGNLDLRKKYASMTAAEVVLQVFTNAEGVFSPKMTKHVQNFLLQVSGDRLTTALFQLAICGGSLAVPQDLVPKDKASKASEQTKKEDKTSASPPSEAKVKQFVKDSLSSVNSAITLAHFASLEKKLTKHFQIKDFFSLGHGNFMEFLVKHNQLLQDALGSTLILSGSGMDMAGSGFRPTRQDVFEFIKQCGDMASSDPDELSHVESALRSHYRIRDSRELGYGTLQMLAGLVQRQKGLMGGGLTQVFYESALFAKHGKTSAEVGCEAVGRLGEMSRAQALASLLSCPLLEDLNEWSQWELVFKPLHGVLKDFIERYAADTGLAALEVTPGLLLRITTHTGDKHFCSAAVVLDPLGAAGHLVSMVVADGLVNAPMALLANHMQSSLAAAVAKEDLSQDEEDMSCYSRVASFLLACMTRIPTKILQAVLQQVFLEPFSRVLGQTKSKHVLITVAQSDPRHVNCLHRLGILLGITEWVRDYQKKLQLPQSQNHMHTVPVDHTKSNLIDSESSSLSALTMSEDEYLEDNIMDNSFTCSQLSQVNGDGEDVKVEEEEDEEELYEFTTLPNGDTSFVSSEADEGKDEELSENENEKEAPSNQSETRLDFQRAIIEDIRKSEFGIGVELTAEGQKLMQVHQDRLGRSLERLSTELYSKDTHFVLELIQNADDNSYPLEPDIIPALAFVVEKDCITILNNETGFQEKNIRAICDVGCSTKGKHKYGYIGQKGIGFKSVFKVTDCPEIHSNGFHLRFDKTCGSMGYILPHWTENERPLDAQLNHLKQLSWTTKICLPLRSESHQTRNLFHDVHPSLLLFLHRLRSLTIFQQSENRLVTMTRKDLSHNVLEVEHTEGIERWLVVKTTLQPPKIKEDVESTELALAFQLGSDNTEICQPQKQPVFAYLPLRSFGFRFIIQGDFDIPSSREDVDRDSPWNQWLRSEIPKLFLQAMEVFIDHPEFKGLKGLCEFMQFIPLPDEVLDFFKPVAGQIIQLLKGKAFLPSLSSDGKVVYKLPSEVAVCQDAVIRDVIGGGELERHLSLFYLHPGLSPAPPASLLTHLGVRYLRGSDVTTVTTAMAKELTRVEGIHSGVGLRQLARLLVCNFRALEHGYGETDSILQTLRELPIIPLADGRVVALSGEGVFFPVEETKTKKKKAQGCAGPLSALYQDVNVVHPSLLSCVEPLESQQVRELLRKLGVHELEPQELLEQHIYPSIRNNKWKSKPEAAVVSYLVFIKQHSSSSYEYSDIAVPVLTNRGLLCPGVDRVHFSEEYGNINLPKNLPGYDWILLSPCYVQTDDDVAGWRELFSRLGVRDGLIIRKERQTVTAEELASSPWSDESATWNQTSGEGVVLDDYPCEEFHVLATAQLPGSLLLQQRMALLELLATNWDTGHNYSQYLTAQVVDCDGRPVISTKSSFSHFLCKLEWVPAYHPLEGGQKERKYLIPKSVYLSLPENTSLLGSHVDYVDLDPSEFTRALGMSETITVDILIGYLKKWCVKPAADNQEPGVPDELEGAKFTSTVQHIYSVYNYLHTHCPQKSLKELFQHTPAVFVEDNRHNEWCSGRFYHLKDVCWNDPTKMFQRYKQLTHAPDSPVQEPKLLTRFYSQLEGMGDFFTRLLDVERSPNMKQYVGLLELIASSSPIPTAEVLQDVSVLYATLAKKCKIQVPGDQEIIPQPRLNAAYCSTLKGMVSDKRVFPTKDSSWVSLARKPMIADNKELEKIFKHHKQVCLLNLPPAEKKAAPSTRNLGHTVQGERATTVPAFNEKDRLVFLEEICGIRQLSHCVKTEPQTENLRPCLPMQAMVRSVIPYIQRFLYYHDELADVYSDLVANNIGEKIKHLYFGQVGKLYIRYQLDIVDSDEPVVEVQDVICLLKDNKELYIQKDHLSAKLDICRELVKLFCTESSHRKELMPFLSGLITSLDDPGALKRFLHKEDIKELPSEEEQWEVPKPLQPESFERVPSRTFSSFPEEPSRPAQEDGEQTLLYWPPRASILNTGAGRTGQAGGSVVEAVMKMWPPPAAPKNREQEKEVTPKEINQVTHSGPSSYEGNQPLRISRPSDQTTLQRVLSHPEQPAANPAAGTTDIYPAPQLPEPSQQSETTESGRPEGGEECLTAPRPTQSPPSAQSAKTASDQPVPNSLVVPEAVVLSSTFQGTAAVADTQRPPLNLDFPLWNKVQPPRATLEDMELTCQRPITVMLSDDLMDVAAIGEWGEQLVNSFLCHWRDSGDPRRPSHVMWCNESGESGQPYDFKLTFEPGREPLVVYVEVKSTLKKEKAFIRLSANELDFALKERERYHIYRVYSAGDAQSVRLCRIQNLAQHLHTKDLELLFTLPNQFVRVSFPITREGIIVCTETASSGGSRRSRAAIGRISVEGEGLSLLSCLSSPLLPSWRTERCGDNRNPSQRRLQDARRHIPAQTAAAARRLLSAQPAVECAHTLRCADQQPGLAGRIWEPSEGDPWC</sequence>
<evidence type="ECO:0000313" key="4">
    <source>
        <dbReference type="EMBL" id="KAK2820965.1"/>
    </source>
</evidence>
<evidence type="ECO:0000256" key="2">
    <source>
        <dbReference type="SAM" id="MobiDB-lite"/>
    </source>
</evidence>
<dbReference type="InterPro" id="IPR024975">
    <property type="entry name" value="NOV_C"/>
</dbReference>
<dbReference type="PROSITE" id="PS51644">
    <property type="entry name" value="HTH_OST"/>
    <property type="match status" value="3"/>
</dbReference>
<dbReference type="EMBL" id="JAUPFM010000019">
    <property type="protein sequence ID" value="KAK2820965.1"/>
    <property type="molecule type" value="Genomic_DNA"/>
</dbReference>
<dbReference type="Gene3D" id="3.30.420.610">
    <property type="entry name" value="LOTUS domain-like"/>
    <property type="match status" value="3"/>
</dbReference>
<feature type="domain" description="HTH OST-type" evidence="3">
    <location>
        <begin position="181"/>
        <end position="254"/>
    </location>
</feature>
<dbReference type="InterPro" id="IPR036890">
    <property type="entry name" value="HATPase_C_sf"/>
</dbReference>
<comment type="caution">
    <text evidence="4">The sequence shown here is derived from an EMBL/GenBank/DDBJ whole genome shotgun (WGS) entry which is preliminary data.</text>
</comment>
<feature type="region of interest" description="Disordered" evidence="2">
    <location>
        <begin position="2675"/>
        <end position="2714"/>
    </location>
</feature>
<feature type="region of interest" description="Disordered" evidence="2">
    <location>
        <begin position="1281"/>
        <end position="1344"/>
    </location>
</feature>
<dbReference type="InterPro" id="IPR052957">
    <property type="entry name" value="Auxin_embryo_med"/>
</dbReference>
<evidence type="ECO:0000256" key="1">
    <source>
        <dbReference type="ARBA" id="ARBA00022782"/>
    </source>
</evidence>
<gene>
    <name evidence="4" type="ORF">Q5P01_023924</name>
</gene>